<dbReference type="Pfam" id="PF00144">
    <property type="entry name" value="Beta-lactamase"/>
    <property type="match status" value="1"/>
</dbReference>
<dbReference type="InterPro" id="IPR050789">
    <property type="entry name" value="Diverse_Enzym_Activities"/>
</dbReference>
<evidence type="ECO:0000259" key="3">
    <source>
        <dbReference type="Pfam" id="PF00144"/>
    </source>
</evidence>
<dbReference type="AlphaFoldDB" id="A0A7S0LI79"/>
<feature type="signal peptide" evidence="2">
    <location>
        <begin position="1"/>
        <end position="15"/>
    </location>
</feature>
<feature type="chain" id="PRO_5030648311" description="Beta-lactamase-related domain-containing protein" evidence="2">
    <location>
        <begin position="16"/>
        <end position="463"/>
    </location>
</feature>
<feature type="region of interest" description="Disordered" evidence="1">
    <location>
        <begin position="439"/>
        <end position="463"/>
    </location>
</feature>
<dbReference type="SUPFAM" id="SSF56601">
    <property type="entry name" value="beta-lactamase/transpeptidase-like"/>
    <property type="match status" value="1"/>
</dbReference>
<evidence type="ECO:0000313" key="4">
    <source>
        <dbReference type="EMBL" id="CAD8613285.1"/>
    </source>
</evidence>
<reference evidence="4" key="1">
    <citation type="submission" date="2021-01" db="EMBL/GenBank/DDBJ databases">
        <authorList>
            <person name="Corre E."/>
            <person name="Pelletier E."/>
            <person name="Niang G."/>
            <person name="Scheremetjew M."/>
            <person name="Finn R."/>
            <person name="Kale V."/>
            <person name="Holt S."/>
            <person name="Cochrane G."/>
            <person name="Meng A."/>
            <person name="Brown T."/>
            <person name="Cohen L."/>
        </authorList>
    </citation>
    <scope>NUCLEOTIDE SEQUENCE</scope>
    <source>
        <strain evidence="4">PLY182g</strain>
    </source>
</reference>
<gene>
    <name evidence="4" type="ORF">CPEL01642_LOCUS16665</name>
</gene>
<keyword evidence="2" id="KW-0732">Signal</keyword>
<sequence length="463" mass="49882">MSILSFSLLVAAGAADEWHDLRAGLDAWKELGFGDQFAVNVGDANGTRFTWESPGFSMEMSLLAGASLSKWPAAVMISGLVKDGVLSYSDPASKYLPWWATAWNDTRSSVRLGHLLSFTSGFEADRDYSETCTGFMGCAESLYNNLTYYTAPGVTWTYLSCHLQLAGAMAVAASGKDIQSLFREYLYEPFGMVSTSWDDGSDNPQLATGIVTTGGDFERMLKRLLTYEVLPRGILDVMETDYSGATTPSGDAWFGHYGMGHWWECLGYGDVNERASLPTVCTDAHIQAGPGMYGYYPLVDRSTGGAKAGPMRPPLYFQVVLQESYDNSGIPEYLRIVAKPVADLIMAGISPASAPRTGLLQQGGGLLSRDLDYIASSLGSCNCSRAIGVQGEPWASLKANLIGDLPSLDRRTFAKLGQGLLLRELVDVQASLGTCACEGRVPPPPSPKASQISLVDRAAKPRK</sequence>
<dbReference type="EMBL" id="HBEY01034924">
    <property type="protein sequence ID" value="CAD8613285.1"/>
    <property type="molecule type" value="Transcribed_RNA"/>
</dbReference>
<evidence type="ECO:0000256" key="2">
    <source>
        <dbReference type="SAM" id="SignalP"/>
    </source>
</evidence>
<dbReference type="InterPro" id="IPR012338">
    <property type="entry name" value="Beta-lactam/transpept-like"/>
</dbReference>
<accession>A0A7S0LI79</accession>
<proteinExistence type="predicted"/>
<organism evidence="4">
    <name type="scientific">Coccolithus braarudii</name>
    <dbReference type="NCBI Taxonomy" id="221442"/>
    <lineage>
        <taxon>Eukaryota</taxon>
        <taxon>Haptista</taxon>
        <taxon>Haptophyta</taxon>
        <taxon>Prymnesiophyceae</taxon>
        <taxon>Coccolithales</taxon>
        <taxon>Coccolithaceae</taxon>
        <taxon>Coccolithus</taxon>
    </lineage>
</organism>
<dbReference type="InterPro" id="IPR001466">
    <property type="entry name" value="Beta-lactam-related"/>
</dbReference>
<dbReference type="Gene3D" id="3.40.710.10">
    <property type="entry name" value="DD-peptidase/beta-lactamase superfamily"/>
    <property type="match status" value="1"/>
</dbReference>
<protein>
    <recommendedName>
        <fullName evidence="3">Beta-lactamase-related domain-containing protein</fullName>
    </recommendedName>
</protein>
<evidence type="ECO:0000256" key="1">
    <source>
        <dbReference type="SAM" id="MobiDB-lite"/>
    </source>
</evidence>
<feature type="domain" description="Beta-lactamase-related" evidence="3">
    <location>
        <begin position="66"/>
        <end position="220"/>
    </location>
</feature>
<name>A0A7S0LI79_9EUKA</name>
<dbReference type="PANTHER" id="PTHR43283">
    <property type="entry name" value="BETA-LACTAMASE-RELATED"/>
    <property type="match status" value="1"/>
</dbReference>